<dbReference type="Proteomes" id="UP000735302">
    <property type="component" value="Unassembled WGS sequence"/>
</dbReference>
<comment type="caution">
    <text evidence="1">The sequence shown here is derived from an EMBL/GenBank/DDBJ whole genome shotgun (WGS) entry which is preliminary data.</text>
</comment>
<evidence type="ECO:0000313" key="1">
    <source>
        <dbReference type="EMBL" id="GFN86725.1"/>
    </source>
</evidence>
<gene>
    <name evidence="1" type="ORF">PoB_001323100</name>
</gene>
<organism evidence="1 2">
    <name type="scientific">Plakobranchus ocellatus</name>
    <dbReference type="NCBI Taxonomy" id="259542"/>
    <lineage>
        <taxon>Eukaryota</taxon>
        <taxon>Metazoa</taxon>
        <taxon>Spiralia</taxon>
        <taxon>Lophotrochozoa</taxon>
        <taxon>Mollusca</taxon>
        <taxon>Gastropoda</taxon>
        <taxon>Heterobranchia</taxon>
        <taxon>Euthyneura</taxon>
        <taxon>Panpulmonata</taxon>
        <taxon>Sacoglossa</taxon>
        <taxon>Placobranchoidea</taxon>
        <taxon>Plakobranchidae</taxon>
        <taxon>Plakobranchus</taxon>
    </lineage>
</organism>
<accession>A0AAV3YWH5</accession>
<proteinExistence type="predicted"/>
<evidence type="ECO:0000313" key="2">
    <source>
        <dbReference type="Proteomes" id="UP000735302"/>
    </source>
</evidence>
<protein>
    <submittedName>
        <fullName evidence="1">Uncharacterized protein</fullName>
    </submittedName>
</protein>
<sequence length="77" mass="8465">MGYLGLPQATSGYLRLPQAATGYLRLPQATLGYLRPAGLGHTYTDTQTGKNSGKIIKWCHLHSDHFPNTQSAQHERA</sequence>
<reference evidence="1 2" key="1">
    <citation type="journal article" date="2021" name="Elife">
        <title>Chloroplast acquisition without the gene transfer in kleptoplastic sea slugs, Plakobranchus ocellatus.</title>
        <authorList>
            <person name="Maeda T."/>
            <person name="Takahashi S."/>
            <person name="Yoshida T."/>
            <person name="Shimamura S."/>
            <person name="Takaki Y."/>
            <person name="Nagai Y."/>
            <person name="Toyoda A."/>
            <person name="Suzuki Y."/>
            <person name="Arimoto A."/>
            <person name="Ishii H."/>
            <person name="Satoh N."/>
            <person name="Nishiyama T."/>
            <person name="Hasebe M."/>
            <person name="Maruyama T."/>
            <person name="Minagawa J."/>
            <person name="Obokata J."/>
            <person name="Shigenobu S."/>
        </authorList>
    </citation>
    <scope>NUCLEOTIDE SEQUENCE [LARGE SCALE GENOMIC DNA]</scope>
</reference>
<name>A0AAV3YWH5_9GAST</name>
<dbReference type="AlphaFoldDB" id="A0AAV3YWH5"/>
<dbReference type="EMBL" id="BLXT01001596">
    <property type="protein sequence ID" value="GFN86725.1"/>
    <property type="molecule type" value="Genomic_DNA"/>
</dbReference>
<keyword evidence="2" id="KW-1185">Reference proteome</keyword>